<gene>
    <name evidence="2" type="ORF">NX782_23635</name>
</gene>
<evidence type="ECO:0000256" key="1">
    <source>
        <dbReference type="SAM" id="SignalP"/>
    </source>
</evidence>
<keyword evidence="3" id="KW-1185">Reference proteome</keyword>
<sequence>MRTILGGLLAAILFCLAAAAGAAERPRFAFSVICNDPALAQVLQKGIETRLAAAGFDISDKFPTAKLFVYANRDSGDRKNPDGVSIAIAHVSNVEAAVLGLSYVRRGEEMPEILRGMLGEEGMLQHLNVAHMDTPDEAQVKEVLDKTVVAFLRKYTPAQ</sequence>
<dbReference type="EMBL" id="JANUGX010000038">
    <property type="protein sequence ID" value="MCS0592182.1"/>
    <property type="molecule type" value="Genomic_DNA"/>
</dbReference>
<accession>A0ABT2ADQ5</accession>
<protein>
    <submittedName>
        <fullName evidence="2">Uncharacterized protein</fullName>
    </submittedName>
</protein>
<proteinExistence type="predicted"/>
<dbReference type="RefSeq" id="WP_258847951.1">
    <property type="nucleotide sequence ID" value="NZ_JANUGX010000038.1"/>
</dbReference>
<feature type="signal peptide" evidence="1">
    <location>
        <begin position="1"/>
        <end position="22"/>
    </location>
</feature>
<evidence type="ECO:0000313" key="3">
    <source>
        <dbReference type="Proteomes" id="UP001205560"/>
    </source>
</evidence>
<organism evidence="2 3">
    <name type="scientific">Massilia norwichensis</name>
    <dbReference type="NCBI Taxonomy" id="1442366"/>
    <lineage>
        <taxon>Bacteria</taxon>
        <taxon>Pseudomonadati</taxon>
        <taxon>Pseudomonadota</taxon>
        <taxon>Betaproteobacteria</taxon>
        <taxon>Burkholderiales</taxon>
        <taxon>Oxalobacteraceae</taxon>
        <taxon>Telluria group</taxon>
        <taxon>Massilia</taxon>
    </lineage>
</organism>
<comment type="caution">
    <text evidence="2">The sequence shown here is derived from an EMBL/GenBank/DDBJ whole genome shotgun (WGS) entry which is preliminary data.</text>
</comment>
<name>A0ABT2ADQ5_9BURK</name>
<reference evidence="2 3" key="1">
    <citation type="submission" date="2022-08" db="EMBL/GenBank/DDBJ databases">
        <title>Reclassification of Massilia species as members of the genera Telluria, Duganella, Pseudoduganella, Mokoshia gen. nov. and Zemynaea gen. nov. using orthogonal and non-orthogonal genome-based approaches.</title>
        <authorList>
            <person name="Bowman J.P."/>
        </authorList>
    </citation>
    <scope>NUCLEOTIDE SEQUENCE [LARGE SCALE GENOMIC DNA]</scope>
    <source>
        <strain evidence="2 3">LMG 28164</strain>
    </source>
</reference>
<keyword evidence="1" id="KW-0732">Signal</keyword>
<dbReference type="Proteomes" id="UP001205560">
    <property type="component" value="Unassembled WGS sequence"/>
</dbReference>
<feature type="chain" id="PRO_5047215089" evidence="1">
    <location>
        <begin position="23"/>
        <end position="159"/>
    </location>
</feature>
<evidence type="ECO:0000313" key="2">
    <source>
        <dbReference type="EMBL" id="MCS0592182.1"/>
    </source>
</evidence>